<evidence type="ECO:0000256" key="5">
    <source>
        <dbReference type="ARBA" id="ARBA00023204"/>
    </source>
</evidence>
<evidence type="ECO:0000256" key="6">
    <source>
        <dbReference type="ARBA" id="ARBA00023236"/>
    </source>
</evidence>
<evidence type="ECO:0000256" key="4">
    <source>
        <dbReference type="ARBA" id="ARBA00022881"/>
    </source>
</evidence>
<feature type="coiled-coil region" evidence="8">
    <location>
        <begin position="217"/>
        <end position="244"/>
    </location>
</feature>
<dbReference type="GO" id="GO:0006289">
    <property type="term" value="P:nucleotide-excision repair"/>
    <property type="evidence" value="ECO:0007669"/>
    <property type="project" value="UniProtKB-UniRule"/>
</dbReference>
<feature type="domain" description="GIY-YIG" evidence="10">
    <location>
        <begin position="30"/>
        <end position="109"/>
    </location>
</feature>
<keyword evidence="2 7" id="KW-0227">DNA damage</keyword>
<evidence type="ECO:0000259" key="10">
    <source>
        <dbReference type="PROSITE" id="PS50164"/>
    </source>
</evidence>
<dbReference type="GO" id="GO:0009381">
    <property type="term" value="F:excinuclease ABC activity"/>
    <property type="evidence" value="ECO:0007669"/>
    <property type="project" value="UniProtKB-UniRule"/>
</dbReference>
<keyword evidence="1 7" id="KW-0963">Cytoplasm</keyword>
<keyword evidence="6 7" id="KW-0742">SOS response</keyword>
<accession>A0A1M6JPT6</accession>
<keyword evidence="13" id="KW-1185">Reference proteome</keyword>
<comment type="similarity">
    <text evidence="7">Belongs to the UvrC family.</text>
</comment>
<dbReference type="Gene3D" id="3.30.420.340">
    <property type="entry name" value="UvrC, RNAse H endonuclease domain"/>
    <property type="match status" value="1"/>
</dbReference>
<evidence type="ECO:0000256" key="8">
    <source>
        <dbReference type="SAM" id="Coils"/>
    </source>
</evidence>
<evidence type="ECO:0000259" key="9">
    <source>
        <dbReference type="PROSITE" id="PS50151"/>
    </source>
</evidence>
<keyword evidence="4 7" id="KW-0267">Excision nuclease</keyword>
<dbReference type="Pfam" id="PF08459">
    <property type="entry name" value="UvrC_RNaseH_dom"/>
    <property type="match status" value="1"/>
</dbReference>
<evidence type="ECO:0000313" key="12">
    <source>
        <dbReference type="EMBL" id="SHJ48666.1"/>
    </source>
</evidence>
<dbReference type="Pfam" id="PF22920">
    <property type="entry name" value="UvrC_RNaseH"/>
    <property type="match status" value="1"/>
</dbReference>
<dbReference type="Pfam" id="PF02151">
    <property type="entry name" value="UVR"/>
    <property type="match status" value="1"/>
</dbReference>
<evidence type="ECO:0000256" key="7">
    <source>
        <dbReference type="HAMAP-Rule" id="MF_00203"/>
    </source>
</evidence>
<dbReference type="HAMAP" id="MF_00203">
    <property type="entry name" value="UvrC"/>
    <property type="match status" value="1"/>
</dbReference>
<dbReference type="NCBIfam" id="TIGR00194">
    <property type="entry name" value="uvrC"/>
    <property type="match status" value="1"/>
</dbReference>
<dbReference type="SUPFAM" id="SSF82771">
    <property type="entry name" value="GIY-YIG endonuclease"/>
    <property type="match status" value="1"/>
</dbReference>
<dbReference type="STRING" id="1122934.SAMN02745691_02035"/>
<sequence length="635" mass="73642">MRVWRLKQANRLCRTGKMFNIEEELKKLPSSPGVYLMHDGRDTIIYVGKAINLKNRVRQYFQKSRNVSSKIEQMVTRITYFEYIVTDSELEALILESNLIKEHQPRYNTMLKDDKSYPYIKVTVQEDYPRILFSRDQKKDKSKYFGPFTSAGAVKDTIELLTKIYKIRTCSRVLPRDIGKERPCLNYHIQQCDGPCQGYISKRDYGQAVQSTMEFLKGNFKDVLNLLEDKMNQASEELEFEKAIEYRELLFSVRQIFQKQKMEADNNENKDIIAYAADGLDAVVQVFFIRNGKLLGREHFHLRIALQESGRQILGSFIKQYYAGTPFIPKELLVQEEPEDEEVIEEWLSGRLGQKVRITTPKKGGKEKLVELAKKNADLIISQDKEKLRIEHIRTAGAMEEIRELLGLEKLNRIEAFDISNTSGYESVASMVVYEGGKPKRNDYRKFRIKWVKGADDYSSLAEVLTRRLAHGIKEAQELEEKGISQNLGNFTKFPDLILMDGGKGQVNIALRVLEEMGLDIPVCGMVKDDNHRTRGLYYRNEEVPLKKSSEGFRLITRIQDETHRFAIEYHRKLRGKEQLHSILDDIEGVGPKRRLELMKAFKNIDNIKNADMEELNAVPGMNMAAARKIYEFFH</sequence>
<dbReference type="InterPro" id="IPR036876">
    <property type="entry name" value="UVR_dom_sf"/>
</dbReference>
<dbReference type="GO" id="GO:0009432">
    <property type="term" value="P:SOS response"/>
    <property type="evidence" value="ECO:0007669"/>
    <property type="project" value="UniProtKB-UniRule"/>
</dbReference>
<comment type="function">
    <text evidence="7">The UvrABC repair system catalyzes the recognition and processing of DNA lesions. UvrC both incises the 5' and 3' sides of the lesion. The N-terminal half is responsible for the 3' incision and the C-terminal half is responsible for the 5' incision.</text>
</comment>
<evidence type="ECO:0000256" key="1">
    <source>
        <dbReference type="ARBA" id="ARBA00022490"/>
    </source>
</evidence>
<dbReference type="PANTHER" id="PTHR30562">
    <property type="entry name" value="UVRC/OXIDOREDUCTASE"/>
    <property type="match status" value="1"/>
</dbReference>
<dbReference type="InterPro" id="IPR050066">
    <property type="entry name" value="UvrABC_protein_C"/>
</dbReference>
<dbReference type="InterPro" id="IPR010994">
    <property type="entry name" value="RuvA_2-like"/>
</dbReference>
<name>A0A1M6JPT6_9FIRM</name>
<reference evidence="12 13" key="1">
    <citation type="submission" date="2016-11" db="EMBL/GenBank/DDBJ databases">
        <authorList>
            <person name="Jaros S."/>
            <person name="Januszkiewicz K."/>
            <person name="Wedrychowicz H."/>
        </authorList>
    </citation>
    <scope>NUCLEOTIDE SEQUENCE [LARGE SCALE GENOMIC DNA]</scope>
    <source>
        <strain evidence="12 13">DSM 15970</strain>
    </source>
</reference>
<dbReference type="Gene3D" id="4.10.860.10">
    <property type="entry name" value="UVR domain"/>
    <property type="match status" value="1"/>
</dbReference>
<dbReference type="InterPro" id="IPR038476">
    <property type="entry name" value="UvrC_RNase_H_dom_sf"/>
</dbReference>
<dbReference type="Pfam" id="PF14520">
    <property type="entry name" value="HHH_5"/>
    <property type="match status" value="1"/>
</dbReference>
<protein>
    <recommendedName>
        <fullName evidence="7">UvrABC system protein C</fullName>
        <shortName evidence="7">Protein UvrC</shortName>
    </recommendedName>
    <alternativeName>
        <fullName evidence="7">Excinuclease ABC subunit C</fullName>
    </alternativeName>
</protein>
<dbReference type="PANTHER" id="PTHR30562:SF1">
    <property type="entry name" value="UVRABC SYSTEM PROTEIN C"/>
    <property type="match status" value="1"/>
</dbReference>
<comment type="subcellular location">
    <subcellularLocation>
        <location evidence="7">Cytoplasm</location>
    </subcellularLocation>
</comment>
<feature type="domain" description="UVR" evidence="9">
    <location>
        <begin position="221"/>
        <end position="256"/>
    </location>
</feature>
<evidence type="ECO:0000256" key="2">
    <source>
        <dbReference type="ARBA" id="ARBA00022763"/>
    </source>
</evidence>
<keyword evidence="8" id="KW-0175">Coiled coil</keyword>
<evidence type="ECO:0000313" key="13">
    <source>
        <dbReference type="Proteomes" id="UP000184342"/>
    </source>
</evidence>
<dbReference type="InterPro" id="IPR047296">
    <property type="entry name" value="GIY-YIG_UvrC_Cho"/>
</dbReference>
<dbReference type="PROSITE" id="PS50164">
    <property type="entry name" value="GIY_YIG"/>
    <property type="match status" value="1"/>
</dbReference>
<comment type="subunit">
    <text evidence="7">Interacts with UvrB in an incision complex.</text>
</comment>
<dbReference type="EMBL" id="FQYT01000023">
    <property type="protein sequence ID" value="SHJ48666.1"/>
    <property type="molecule type" value="Genomic_DNA"/>
</dbReference>
<dbReference type="Proteomes" id="UP000184342">
    <property type="component" value="Unassembled WGS sequence"/>
</dbReference>
<gene>
    <name evidence="7" type="primary">uvrC</name>
    <name evidence="12" type="ORF">SAMN02745691_02035</name>
</gene>
<dbReference type="InterPro" id="IPR001162">
    <property type="entry name" value="UvrC_RNase_H_dom"/>
</dbReference>
<dbReference type="PROSITE" id="PS50151">
    <property type="entry name" value="UVR"/>
    <property type="match status" value="1"/>
</dbReference>
<keyword evidence="5 7" id="KW-0234">DNA repair</keyword>
<dbReference type="GO" id="GO:0009380">
    <property type="term" value="C:excinuclease repair complex"/>
    <property type="evidence" value="ECO:0007669"/>
    <property type="project" value="InterPro"/>
</dbReference>
<dbReference type="AlphaFoldDB" id="A0A1M6JPT6"/>
<dbReference type="InterPro" id="IPR000305">
    <property type="entry name" value="GIY-YIG_endonuc"/>
</dbReference>
<dbReference type="Gene3D" id="1.10.150.20">
    <property type="entry name" value="5' to 3' exonuclease, C-terminal subdomain"/>
    <property type="match status" value="1"/>
</dbReference>
<dbReference type="Pfam" id="PF01541">
    <property type="entry name" value="GIY-YIG"/>
    <property type="match status" value="1"/>
</dbReference>
<dbReference type="Gene3D" id="3.40.1440.10">
    <property type="entry name" value="GIY-YIG endonuclease"/>
    <property type="match status" value="1"/>
</dbReference>
<dbReference type="PROSITE" id="PS50165">
    <property type="entry name" value="UVRC"/>
    <property type="match status" value="1"/>
</dbReference>
<dbReference type="InterPro" id="IPR035901">
    <property type="entry name" value="GIY-YIG_endonuc_sf"/>
</dbReference>
<dbReference type="InterPro" id="IPR004791">
    <property type="entry name" value="UvrC"/>
</dbReference>
<dbReference type="SMART" id="SM00465">
    <property type="entry name" value="GIYc"/>
    <property type="match status" value="1"/>
</dbReference>
<organism evidence="12 13">
    <name type="scientific">Parasporobacterium paucivorans DSM 15970</name>
    <dbReference type="NCBI Taxonomy" id="1122934"/>
    <lineage>
        <taxon>Bacteria</taxon>
        <taxon>Bacillati</taxon>
        <taxon>Bacillota</taxon>
        <taxon>Clostridia</taxon>
        <taxon>Lachnospirales</taxon>
        <taxon>Lachnospiraceae</taxon>
        <taxon>Parasporobacterium</taxon>
    </lineage>
</organism>
<feature type="domain" description="UvrC family homology region profile" evidence="11">
    <location>
        <begin position="272"/>
        <end position="514"/>
    </location>
</feature>
<dbReference type="CDD" id="cd10434">
    <property type="entry name" value="GIY-YIG_UvrC_Cho"/>
    <property type="match status" value="1"/>
</dbReference>
<dbReference type="SUPFAM" id="SSF47781">
    <property type="entry name" value="RuvA domain 2-like"/>
    <property type="match status" value="1"/>
</dbReference>
<dbReference type="SUPFAM" id="SSF46600">
    <property type="entry name" value="C-terminal UvrC-binding domain of UvrB"/>
    <property type="match status" value="1"/>
</dbReference>
<evidence type="ECO:0000256" key="3">
    <source>
        <dbReference type="ARBA" id="ARBA00022769"/>
    </source>
</evidence>
<dbReference type="InterPro" id="IPR001943">
    <property type="entry name" value="UVR_dom"/>
</dbReference>
<proteinExistence type="inferred from homology"/>
<dbReference type="NCBIfam" id="NF001824">
    <property type="entry name" value="PRK00558.1-5"/>
    <property type="match status" value="1"/>
</dbReference>
<dbReference type="GO" id="GO:0003677">
    <property type="term" value="F:DNA binding"/>
    <property type="evidence" value="ECO:0007669"/>
    <property type="project" value="UniProtKB-UniRule"/>
</dbReference>
<evidence type="ECO:0000259" key="11">
    <source>
        <dbReference type="PROSITE" id="PS50165"/>
    </source>
</evidence>
<dbReference type="FunFam" id="3.40.1440.10:FF:000001">
    <property type="entry name" value="UvrABC system protein C"/>
    <property type="match status" value="1"/>
</dbReference>
<dbReference type="GO" id="GO:0005737">
    <property type="term" value="C:cytoplasm"/>
    <property type="evidence" value="ECO:0007669"/>
    <property type="project" value="UniProtKB-SubCell"/>
</dbReference>
<keyword evidence="3 7" id="KW-0228">DNA excision</keyword>